<accession>A0A1D6GP46</accession>
<sequence>MNQWHLHPTLIACHKGGKEIAVARGISSCQHG</sequence>
<dbReference type="AlphaFoldDB" id="A0A1D6GP46"/>
<protein>
    <submittedName>
        <fullName evidence="1">Protein EXECUTER 1 chloroplastic</fullName>
    </submittedName>
</protein>
<evidence type="ECO:0000313" key="1">
    <source>
        <dbReference type="EMBL" id="AQK64967.1"/>
    </source>
</evidence>
<dbReference type="EMBL" id="CM000781">
    <property type="protein sequence ID" value="AQK64967.1"/>
    <property type="molecule type" value="Genomic_DNA"/>
</dbReference>
<reference evidence="1" key="1">
    <citation type="submission" date="2015-12" db="EMBL/GenBank/DDBJ databases">
        <title>Update maize B73 reference genome by single molecule sequencing technologies.</title>
        <authorList>
            <consortium name="Maize Genome Sequencing Project"/>
            <person name="Ware D."/>
        </authorList>
    </citation>
    <scope>NUCLEOTIDE SEQUENCE</scope>
    <source>
        <tissue evidence="1">Seedling</tissue>
    </source>
</reference>
<proteinExistence type="predicted"/>
<organism evidence="1">
    <name type="scientific">Zea mays</name>
    <name type="common">Maize</name>
    <dbReference type="NCBI Taxonomy" id="4577"/>
    <lineage>
        <taxon>Eukaryota</taxon>
        <taxon>Viridiplantae</taxon>
        <taxon>Streptophyta</taxon>
        <taxon>Embryophyta</taxon>
        <taxon>Tracheophyta</taxon>
        <taxon>Spermatophyta</taxon>
        <taxon>Magnoliopsida</taxon>
        <taxon>Liliopsida</taxon>
        <taxon>Poales</taxon>
        <taxon>Poaceae</taxon>
        <taxon>PACMAD clade</taxon>
        <taxon>Panicoideae</taxon>
        <taxon>Andropogonodae</taxon>
        <taxon>Andropogoneae</taxon>
        <taxon>Tripsacinae</taxon>
        <taxon>Zea</taxon>
    </lineage>
</organism>
<name>A0A1D6GP46_MAIZE</name>
<gene>
    <name evidence="1" type="ORF">ZEAMMB73_Zm00001d013984</name>
</gene>